<gene>
    <name evidence="1" type="ORF">AWW68_19415</name>
</gene>
<accession>A0A150XCF8</accession>
<name>A0A150XCF8_9BACT</name>
<dbReference type="AlphaFoldDB" id="A0A150XCF8"/>
<dbReference type="STRING" id="333140.AWW68_19415"/>
<organism evidence="1 2">
    <name type="scientific">Roseivirga spongicola</name>
    <dbReference type="NCBI Taxonomy" id="333140"/>
    <lineage>
        <taxon>Bacteria</taxon>
        <taxon>Pseudomonadati</taxon>
        <taxon>Bacteroidota</taxon>
        <taxon>Cytophagia</taxon>
        <taxon>Cytophagales</taxon>
        <taxon>Roseivirgaceae</taxon>
        <taxon>Roseivirga</taxon>
    </lineage>
</organism>
<dbReference type="RefSeq" id="WP_068218904.1">
    <property type="nucleotide sequence ID" value="NZ_LRPC01000006.1"/>
</dbReference>
<evidence type="ECO:0000313" key="2">
    <source>
        <dbReference type="Proteomes" id="UP000075606"/>
    </source>
</evidence>
<dbReference type="Proteomes" id="UP000075606">
    <property type="component" value="Unassembled WGS sequence"/>
</dbReference>
<reference evidence="1 2" key="1">
    <citation type="submission" date="2016-01" db="EMBL/GenBank/DDBJ databases">
        <title>Genome sequencing of Roseivirga spongicola UST030701-084.</title>
        <authorList>
            <person name="Selvaratnam C."/>
            <person name="Thevarajoo S."/>
            <person name="Goh K.M."/>
            <person name="Ee R."/>
            <person name="Chan K.-G."/>
            <person name="Chong C.S."/>
        </authorList>
    </citation>
    <scope>NUCLEOTIDE SEQUENCE [LARGE SCALE GENOMIC DNA]</scope>
    <source>
        <strain evidence="1 2">UST030701-084</strain>
    </source>
</reference>
<comment type="caution">
    <text evidence="1">The sequence shown here is derived from an EMBL/GenBank/DDBJ whole genome shotgun (WGS) entry which is preliminary data.</text>
</comment>
<sequence length="100" mass="11397">MSNKSNYNEEMTATAIVVGMAMGEILEEKENSYAKSFLSNIGLMACYDIGLEVSKRFIEAFPLDFDWEAHYSNGGEDWDMEVRAFTKKHIADNHKPISEH</sequence>
<dbReference type="EMBL" id="LRPC01000006">
    <property type="protein sequence ID" value="KYG76417.1"/>
    <property type="molecule type" value="Genomic_DNA"/>
</dbReference>
<evidence type="ECO:0000313" key="1">
    <source>
        <dbReference type="EMBL" id="KYG76417.1"/>
    </source>
</evidence>
<protein>
    <submittedName>
        <fullName evidence="1">Uncharacterized protein</fullName>
    </submittedName>
</protein>
<keyword evidence="2" id="KW-1185">Reference proteome</keyword>
<proteinExistence type="predicted"/>